<protein>
    <submittedName>
        <fullName evidence="1">Uncharacterized protein</fullName>
    </submittedName>
</protein>
<dbReference type="EMBL" id="BGZK01001518">
    <property type="protein sequence ID" value="GBP81558.1"/>
    <property type="molecule type" value="Genomic_DNA"/>
</dbReference>
<proteinExistence type="predicted"/>
<comment type="caution">
    <text evidence="1">The sequence shown here is derived from an EMBL/GenBank/DDBJ whole genome shotgun (WGS) entry which is preliminary data.</text>
</comment>
<keyword evidence="2" id="KW-1185">Reference proteome</keyword>
<evidence type="ECO:0000313" key="1">
    <source>
        <dbReference type="EMBL" id="GBP81558.1"/>
    </source>
</evidence>
<dbReference type="AlphaFoldDB" id="A0A4C1YZQ4"/>
<name>A0A4C1YZQ4_EUMVA</name>
<sequence>MRGSRLVCVIFYTEPERLRSLSSQQNGEGSRAHGDFVLTFHAFVYGTEPCRHACRCRRWLPNSGKWMRVDSPPPPIGPN</sequence>
<organism evidence="1 2">
    <name type="scientific">Eumeta variegata</name>
    <name type="common">Bagworm moth</name>
    <name type="synonym">Eumeta japonica</name>
    <dbReference type="NCBI Taxonomy" id="151549"/>
    <lineage>
        <taxon>Eukaryota</taxon>
        <taxon>Metazoa</taxon>
        <taxon>Ecdysozoa</taxon>
        <taxon>Arthropoda</taxon>
        <taxon>Hexapoda</taxon>
        <taxon>Insecta</taxon>
        <taxon>Pterygota</taxon>
        <taxon>Neoptera</taxon>
        <taxon>Endopterygota</taxon>
        <taxon>Lepidoptera</taxon>
        <taxon>Glossata</taxon>
        <taxon>Ditrysia</taxon>
        <taxon>Tineoidea</taxon>
        <taxon>Psychidae</taxon>
        <taxon>Oiketicinae</taxon>
        <taxon>Eumeta</taxon>
    </lineage>
</organism>
<dbReference type="Proteomes" id="UP000299102">
    <property type="component" value="Unassembled WGS sequence"/>
</dbReference>
<evidence type="ECO:0000313" key="2">
    <source>
        <dbReference type="Proteomes" id="UP000299102"/>
    </source>
</evidence>
<accession>A0A4C1YZQ4</accession>
<gene>
    <name evidence="1" type="ORF">EVAR_52457_1</name>
</gene>
<reference evidence="1 2" key="1">
    <citation type="journal article" date="2019" name="Commun. Biol.">
        <title>The bagworm genome reveals a unique fibroin gene that provides high tensile strength.</title>
        <authorList>
            <person name="Kono N."/>
            <person name="Nakamura H."/>
            <person name="Ohtoshi R."/>
            <person name="Tomita M."/>
            <person name="Numata K."/>
            <person name="Arakawa K."/>
        </authorList>
    </citation>
    <scope>NUCLEOTIDE SEQUENCE [LARGE SCALE GENOMIC DNA]</scope>
</reference>